<proteinExistence type="predicted"/>
<organism evidence="2 3">
    <name type="scientific">Candidatus Magnetobacterium bavaricum</name>
    <dbReference type="NCBI Taxonomy" id="29290"/>
    <lineage>
        <taxon>Bacteria</taxon>
        <taxon>Pseudomonadati</taxon>
        <taxon>Nitrospirota</taxon>
        <taxon>Thermodesulfovibrionia</taxon>
        <taxon>Thermodesulfovibrionales</taxon>
        <taxon>Candidatus Magnetobacteriaceae</taxon>
        <taxon>Candidatus Magnetobacterium</taxon>
    </lineage>
</organism>
<feature type="region of interest" description="Disordered" evidence="1">
    <location>
        <begin position="25"/>
        <end position="54"/>
    </location>
</feature>
<evidence type="ECO:0000313" key="3">
    <source>
        <dbReference type="Proteomes" id="UP000033423"/>
    </source>
</evidence>
<accession>A0A0F3GR43</accession>
<sequence length="54" mass="6046">MANRKYTTSTVASVKIITYRATDKKNNGIRSDRSGSAHATNKDVKERKHHGLCK</sequence>
<dbReference type="Proteomes" id="UP000033423">
    <property type="component" value="Unassembled WGS sequence"/>
</dbReference>
<feature type="non-terminal residue" evidence="2">
    <location>
        <position position="54"/>
    </location>
</feature>
<dbReference type="EMBL" id="LACI01001464">
    <property type="protein sequence ID" value="KJU84415.1"/>
    <property type="molecule type" value="Genomic_DNA"/>
</dbReference>
<reference evidence="2 3" key="1">
    <citation type="submission" date="2015-02" db="EMBL/GenBank/DDBJ databases">
        <title>Single-cell genomics of uncultivated deep-branching MTB reveals a conserved set of magnetosome genes.</title>
        <authorList>
            <person name="Kolinko S."/>
            <person name="Richter M."/>
            <person name="Glockner F.O."/>
            <person name="Brachmann A."/>
            <person name="Schuler D."/>
        </authorList>
    </citation>
    <scope>NUCLEOTIDE SEQUENCE [LARGE SCALE GENOMIC DNA]</scope>
    <source>
        <strain evidence="2">TM-1</strain>
    </source>
</reference>
<evidence type="ECO:0000256" key="1">
    <source>
        <dbReference type="SAM" id="MobiDB-lite"/>
    </source>
</evidence>
<name>A0A0F3GR43_9BACT</name>
<comment type="caution">
    <text evidence="2">The sequence shown here is derived from an EMBL/GenBank/DDBJ whole genome shotgun (WGS) entry which is preliminary data.</text>
</comment>
<evidence type="ECO:0000313" key="2">
    <source>
        <dbReference type="EMBL" id="KJU84415.1"/>
    </source>
</evidence>
<dbReference type="AlphaFoldDB" id="A0A0F3GR43"/>
<protein>
    <submittedName>
        <fullName evidence="2">Uncharacterized protein</fullName>
    </submittedName>
</protein>
<gene>
    <name evidence="2" type="ORF">MBAV_003391</name>
</gene>
<feature type="compositionally biased region" description="Basic and acidic residues" evidence="1">
    <location>
        <begin position="25"/>
        <end position="46"/>
    </location>
</feature>
<keyword evidence="3" id="KW-1185">Reference proteome</keyword>